<evidence type="ECO:0000256" key="2">
    <source>
        <dbReference type="SAM" id="Phobius"/>
    </source>
</evidence>
<feature type="transmembrane region" description="Helical" evidence="2">
    <location>
        <begin position="6"/>
        <end position="28"/>
    </location>
</feature>
<dbReference type="AlphaFoldDB" id="A0A4D4J8Q3"/>
<reference evidence="4" key="1">
    <citation type="submission" date="2019-04" db="EMBL/GenBank/DDBJ databases">
        <title>Draft genome sequence of Pseudonocardiaceae bacterium SL3-2-4.</title>
        <authorList>
            <person name="Ningsih F."/>
            <person name="Yokota A."/>
            <person name="Sakai Y."/>
            <person name="Nanatani K."/>
            <person name="Yabe S."/>
            <person name="Oetari A."/>
            <person name="Sjamsuridzal W."/>
        </authorList>
    </citation>
    <scope>NUCLEOTIDE SEQUENCE [LARGE SCALE GENOMIC DNA]</scope>
    <source>
        <strain evidence="4">SL3-2-4</strain>
    </source>
</reference>
<accession>A0A4D4J8Q3</accession>
<evidence type="ECO:0000256" key="1">
    <source>
        <dbReference type="SAM" id="MobiDB-lite"/>
    </source>
</evidence>
<organism evidence="3 4">
    <name type="scientific">Gandjariella thermophila</name>
    <dbReference type="NCBI Taxonomy" id="1931992"/>
    <lineage>
        <taxon>Bacteria</taxon>
        <taxon>Bacillati</taxon>
        <taxon>Actinomycetota</taxon>
        <taxon>Actinomycetes</taxon>
        <taxon>Pseudonocardiales</taxon>
        <taxon>Pseudonocardiaceae</taxon>
        <taxon>Gandjariella</taxon>
    </lineage>
</organism>
<feature type="region of interest" description="Disordered" evidence="1">
    <location>
        <begin position="30"/>
        <end position="52"/>
    </location>
</feature>
<protein>
    <submittedName>
        <fullName evidence="3">Uncharacterized protein</fullName>
    </submittedName>
</protein>
<keyword evidence="2" id="KW-1133">Transmembrane helix</keyword>
<comment type="caution">
    <text evidence="3">The sequence shown here is derived from an EMBL/GenBank/DDBJ whole genome shotgun (WGS) entry which is preliminary data.</text>
</comment>
<keyword evidence="2" id="KW-0812">Transmembrane</keyword>
<dbReference type="EMBL" id="BJFL01000010">
    <property type="protein sequence ID" value="GDY30876.1"/>
    <property type="molecule type" value="Genomic_DNA"/>
</dbReference>
<keyword evidence="2" id="KW-0472">Membrane</keyword>
<name>A0A4D4J8Q3_9PSEU</name>
<dbReference type="Proteomes" id="UP000298860">
    <property type="component" value="Unassembled WGS sequence"/>
</dbReference>
<evidence type="ECO:0000313" key="3">
    <source>
        <dbReference type="EMBL" id="GDY30876.1"/>
    </source>
</evidence>
<sequence>MVATVLGWSGVSLGLLMLVLMAASDALVDAPPTHRDRSDAPATVGERLSPAA</sequence>
<proteinExistence type="predicted"/>
<gene>
    <name evidence="3" type="ORF">GTS_25090</name>
</gene>
<keyword evidence="4" id="KW-1185">Reference proteome</keyword>
<evidence type="ECO:0000313" key="4">
    <source>
        <dbReference type="Proteomes" id="UP000298860"/>
    </source>
</evidence>